<dbReference type="SUPFAM" id="SSF51735">
    <property type="entry name" value="NAD(P)-binding Rossmann-fold domains"/>
    <property type="match status" value="1"/>
</dbReference>
<dbReference type="PRINTS" id="PR00081">
    <property type="entry name" value="GDHRDH"/>
</dbReference>
<organism evidence="3 4">
    <name type="scientific">Asticcacaulis currens</name>
    <dbReference type="NCBI Taxonomy" id="2984210"/>
    <lineage>
        <taxon>Bacteria</taxon>
        <taxon>Pseudomonadati</taxon>
        <taxon>Pseudomonadota</taxon>
        <taxon>Alphaproteobacteria</taxon>
        <taxon>Caulobacterales</taxon>
        <taxon>Caulobacteraceae</taxon>
        <taxon>Asticcacaulis</taxon>
    </lineage>
</organism>
<gene>
    <name evidence="3" type="ORF">PQU94_04120</name>
</gene>
<dbReference type="InterPro" id="IPR036291">
    <property type="entry name" value="NAD(P)-bd_dom_sf"/>
</dbReference>
<name>A0ABT5IBB5_9CAUL</name>
<dbReference type="EMBL" id="JAQQKW010000002">
    <property type="protein sequence ID" value="MDC7693466.1"/>
    <property type="molecule type" value="Genomic_DNA"/>
</dbReference>
<keyword evidence="4" id="KW-1185">Reference proteome</keyword>
<comment type="caution">
    <text evidence="3">The sequence shown here is derived from an EMBL/GenBank/DDBJ whole genome shotgun (WGS) entry which is preliminary data.</text>
</comment>
<dbReference type="RefSeq" id="WP_272740230.1">
    <property type="nucleotide sequence ID" value="NZ_JAQQKW010000002.1"/>
</dbReference>
<dbReference type="Proteomes" id="UP001216595">
    <property type="component" value="Unassembled WGS sequence"/>
</dbReference>
<dbReference type="Pfam" id="PF00106">
    <property type="entry name" value="adh_short"/>
    <property type="match status" value="1"/>
</dbReference>
<evidence type="ECO:0000313" key="4">
    <source>
        <dbReference type="Proteomes" id="UP001216595"/>
    </source>
</evidence>
<dbReference type="Gene3D" id="3.40.50.720">
    <property type="entry name" value="NAD(P)-binding Rossmann-like Domain"/>
    <property type="match status" value="1"/>
</dbReference>
<dbReference type="PANTHER" id="PTHR24320:SF148">
    <property type="entry name" value="NAD(P)-BINDING ROSSMANN-FOLD SUPERFAMILY PROTEIN"/>
    <property type="match status" value="1"/>
</dbReference>
<dbReference type="InterPro" id="IPR002347">
    <property type="entry name" value="SDR_fam"/>
</dbReference>
<keyword evidence="2" id="KW-0560">Oxidoreductase</keyword>
<evidence type="ECO:0000256" key="1">
    <source>
        <dbReference type="ARBA" id="ARBA00006484"/>
    </source>
</evidence>
<accession>A0ABT5IBB5</accession>
<sequence>MTTPQSPINSGFGRETTAAEVVRGHDLTGKVAIVTGGYSGLGLEATRVLSQAGATVIVPVRSPEKASTNLKGLDVETLPLELTDPASIDAFADAFLSSGSSLHYLINSAGIMMVPTLERDGRGNELQFSANHLGHFQLTHRLWPALVASGGARVVSVSSRGHRFDHVHFEDPNYENRTYDENGAYGQSKTANALFAVGLDRRGKPRNIRAFSVHPGAIPSDLSRHLSDDDLAASGVTRNADGSFTMEDPSLFKTVETGAGAIVWCALSTQLDGMGGVYCEDCDIARPAVPDDRTFGVANYACDPENAERLWTLSERLTGVSL</sequence>
<evidence type="ECO:0000313" key="3">
    <source>
        <dbReference type="EMBL" id="MDC7693466.1"/>
    </source>
</evidence>
<comment type="similarity">
    <text evidence="1">Belongs to the short-chain dehydrogenases/reductases (SDR) family.</text>
</comment>
<dbReference type="PANTHER" id="PTHR24320">
    <property type="entry name" value="RETINOL DEHYDROGENASE"/>
    <property type="match status" value="1"/>
</dbReference>
<reference evidence="3 4" key="1">
    <citation type="submission" date="2023-01" db="EMBL/GenBank/DDBJ databases">
        <title>Novel species of the genus Asticcacaulis isolated from rivers.</title>
        <authorList>
            <person name="Lu H."/>
        </authorList>
    </citation>
    <scope>NUCLEOTIDE SEQUENCE [LARGE SCALE GENOMIC DNA]</scope>
    <source>
        <strain evidence="3 4">DXS10W</strain>
    </source>
</reference>
<proteinExistence type="inferred from homology"/>
<protein>
    <submittedName>
        <fullName evidence="3">SDR family NAD(P)-dependent oxidoreductase</fullName>
    </submittedName>
</protein>
<evidence type="ECO:0000256" key="2">
    <source>
        <dbReference type="ARBA" id="ARBA00023002"/>
    </source>
</evidence>